<feature type="region of interest" description="Disordered" evidence="2">
    <location>
        <begin position="145"/>
        <end position="364"/>
    </location>
</feature>
<keyword evidence="4" id="KW-1185">Reference proteome</keyword>
<dbReference type="GO" id="GO:0051225">
    <property type="term" value="P:spindle assembly"/>
    <property type="evidence" value="ECO:0007669"/>
    <property type="project" value="TreeGrafter"/>
</dbReference>
<comment type="similarity">
    <text evidence="1">Belongs to the QWRF family.</text>
</comment>
<dbReference type="GO" id="GO:0005880">
    <property type="term" value="C:nuclear microtubule"/>
    <property type="evidence" value="ECO:0007669"/>
    <property type="project" value="TreeGrafter"/>
</dbReference>
<feature type="compositionally biased region" description="Low complexity" evidence="2">
    <location>
        <begin position="228"/>
        <end position="238"/>
    </location>
</feature>
<evidence type="ECO:0000313" key="3">
    <source>
        <dbReference type="EMBL" id="KAK1399903.1"/>
    </source>
</evidence>
<comment type="caution">
    <text evidence="3">The sequence shown here is derived from an EMBL/GenBank/DDBJ whole genome shotgun (WGS) entry which is preliminary data.</text>
</comment>
<dbReference type="PANTHER" id="PTHR31807">
    <property type="entry name" value="AUGMIN FAMILY MEMBER"/>
    <property type="match status" value="1"/>
</dbReference>
<protein>
    <submittedName>
        <fullName evidence="3">AUGMIN subunit 8</fullName>
    </submittedName>
</protein>
<accession>A0AAD8N9V6</accession>
<evidence type="ECO:0000256" key="2">
    <source>
        <dbReference type="SAM" id="MobiDB-lite"/>
    </source>
</evidence>
<dbReference type="AlphaFoldDB" id="A0AAD8N9V6"/>
<feature type="compositionally biased region" description="Polar residues" evidence="2">
    <location>
        <begin position="152"/>
        <end position="165"/>
    </location>
</feature>
<reference evidence="3" key="2">
    <citation type="submission" date="2023-05" db="EMBL/GenBank/DDBJ databases">
        <authorList>
            <person name="Schelkunov M.I."/>
        </authorList>
    </citation>
    <scope>NUCLEOTIDE SEQUENCE</scope>
    <source>
        <strain evidence="3">Hsosn_3</strain>
        <tissue evidence="3">Leaf</tissue>
    </source>
</reference>
<dbReference type="Pfam" id="PF04484">
    <property type="entry name" value="QWRF"/>
    <property type="match status" value="1"/>
</dbReference>
<sequence length="584" mass="63550">MDVHELDQALLKRSAVETPRRNEATSRSRSRDISSRYRSSTPSAASGPSRCPSPNSRTNMTSSVSVPKRAVSAERKRPATPPSPRSPSASAYDKIKTLHLASRKLMSGRTAEGLWPSTMRSLSVSFQSDIFSIPVSKREKPVAQALSDRNLRQSSNLAHKVTSTVPAARKPTPERKRSPLKGKNAPDQSENSKPVEDLNTQQVDDQRLRSKINGRSSSNASAKRVYFSSKSSKVSTASQGMAAPSLRRMSLPGSLPTPLQKSASDVARLMSPDGSGEVKSGNSILRSPKVISSKMFDRTKLVTPDGRPQSLSGSCPASPNKTSMLSSSVSRCPSPARRNLNSAPSRGVSPSWSRPSSPSRQANGSTSVLSYIADIRKGKKVTSHIEDVCQLRLLYNTHLQWRYANARAYATLSYQKLTAEKTLINVCGTTSELRVSVIEKRIAVQQLKLKLKLASVLNEQVTYLDRWHSLEKDHSCAVSGAIKDLQASTLRLPVTEGARADLDTVQAAMCSAVDVMHTVGLSISSVLPTVEGMNYLVSELADVAAKERAMIDEFEALLVSTAAMQVEEDSLRTHLVQLKQNWGE</sequence>
<dbReference type="Proteomes" id="UP001237642">
    <property type="component" value="Unassembled WGS sequence"/>
</dbReference>
<dbReference type="InterPro" id="IPR007573">
    <property type="entry name" value="QWRF"/>
</dbReference>
<feature type="compositionally biased region" description="Low complexity" evidence="2">
    <location>
        <begin position="344"/>
        <end position="360"/>
    </location>
</feature>
<reference evidence="3" key="1">
    <citation type="submission" date="2023-02" db="EMBL/GenBank/DDBJ databases">
        <title>Genome of toxic invasive species Heracleum sosnowskyi carries increased number of genes despite the absence of recent whole-genome duplications.</title>
        <authorList>
            <person name="Schelkunov M."/>
            <person name="Shtratnikova V."/>
            <person name="Makarenko M."/>
            <person name="Klepikova A."/>
            <person name="Omelchenko D."/>
            <person name="Novikova G."/>
            <person name="Obukhova E."/>
            <person name="Bogdanov V."/>
            <person name="Penin A."/>
            <person name="Logacheva M."/>
        </authorList>
    </citation>
    <scope>NUCLEOTIDE SEQUENCE</scope>
    <source>
        <strain evidence="3">Hsosn_3</strain>
        <tissue evidence="3">Leaf</tissue>
    </source>
</reference>
<dbReference type="GO" id="GO:0008017">
    <property type="term" value="F:microtubule binding"/>
    <property type="evidence" value="ECO:0007669"/>
    <property type="project" value="TreeGrafter"/>
</dbReference>
<dbReference type="PANTHER" id="PTHR31807:SF37">
    <property type="entry name" value="HAUS AUGMIN-LIKE COMPLEX SUBUNIT 8"/>
    <property type="match status" value="1"/>
</dbReference>
<feature type="region of interest" description="Disordered" evidence="2">
    <location>
        <begin position="1"/>
        <end position="93"/>
    </location>
</feature>
<feature type="compositionally biased region" description="Basic and acidic residues" evidence="2">
    <location>
        <begin position="14"/>
        <end position="35"/>
    </location>
</feature>
<gene>
    <name evidence="3" type="ORF">POM88_009766</name>
</gene>
<dbReference type="EMBL" id="JAUIZM010000002">
    <property type="protein sequence ID" value="KAK1399903.1"/>
    <property type="molecule type" value="Genomic_DNA"/>
</dbReference>
<dbReference type="GO" id="GO:0005737">
    <property type="term" value="C:cytoplasm"/>
    <property type="evidence" value="ECO:0007669"/>
    <property type="project" value="TreeGrafter"/>
</dbReference>
<feature type="compositionally biased region" description="Polar residues" evidence="2">
    <location>
        <begin position="309"/>
        <end position="331"/>
    </location>
</feature>
<name>A0AAD8N9V6_9APIA</name>
<organism evidence="3 4">
    <name type="scientific">Heracleum sosnowskyi</name>
    <dbReference type="NCBI Taxonomy" id="360622"/>
    <lineage>
        <taxon>Eukaryota</taxon>
        <taxon>Viridiplantae</taxon>
        <taxon>Streptophyta</taxon>
        <taxon>Embryophyta</taxon>
        <taxon>Tracheophyta</taxon>
        <taxon>Spermatophyta</taxon>
        <taxon>Magnoliopsida</taxon>
        <taxon>eudicotyledons</taxon>
        <taxon>Gunneridae</taxon>
        <taxon>Pentapetalae</taxon>
        <taxon>asterids</taxon>
        <taxon>campanulids</taxon>
        <taxon>Apiales</taxon>
        <taxon>Apiaceae</taxon>
        <taxon>Apioideae</taxon>
        <taxon>apioid superclade</taxon>
        <taxon>Tordylieae</taxon>
        <taxon>Tordyliinae</taxon>
        <taxon>Heracleum</taxon>
    </lineage>
</organism>
<evidence type="ECO:0000256" key="1">
    <source>
        <dbReference type="ARBA" id="ARBA00010016"/>
    </source>
</evidence>
<proteinExistence type="inferred from homology"/>
<evidence type="ECO:0000313" key="4">
    <source>
        <dbReference type="Proteomes" id="UP001237642"/>
    </source>
</evidence>
<feature type="compositionally biased region" description="Polar residues" evidence="2">
    <location>
        <begin position="41"/>
        <end position="65"/>
    </location>
</feature>
<feature type="compositionally biased region" description="Polar residues" evidence="2">
    <location>
        <begin position="186"/>
        <end position="203"/>
    </location>
</feature>